<dbReference type="InterPro" id="IPR045860">
    <property type="entry name" value="Snake_toxin-like_sf"/>
</dbReference>
<protein>
    <recommendedName>
        <fullName evidence="1">UPAR/Ly6 domain-containing protein</fullName>
    </recommendedName>
</protein>
<gene>
    <name evidence="2" type="ORF">QTP70_004091</name>
</gene>
<accession>A0AAE0QD43</accession>
<dbReference type="AlphaFoldDB" id="A0AAE0QD43"/>
<dbReference type="InterPro" id="IPR016054">
    <property type="entry name" value="LY6_UPA_recep-like"/>
</dbReference>
<dbReference type="SUPFAM" id="SSF57302">
    <property type="entry name" value="Snake toxin-like"/>
    <property type="match status" value="1"/>
</dbReference>
<dbReference type="Gene3D" id="2.10.60.10">
    <property type="entry name" value="CD59"/>
    <property type="match status" value="1"/>
</dbReference>
<evidence type="ECO:0000259" key="1">
    <source>
        <dbReference type="SMART" id="SM00134"/>
    </source>
</evidence>
<dbReference type="SMART" id="SM00134">
    <property type="entry name" value="LU"/>
    <property type="match status" value="1"/>
</dbReference>
<feature type="domain" description="UPAR/Ly6" evidence="1">
    <location>
        <begin position="67"/>
        <end position="145"/>
    </location>
</feature>
<sequence length="148" mass="16045">MNKAIVVFLKSESLVNQLSVDGIWVRGAHVTVTPLSAPATRITMPNVLPFVPNNAITKELKRFALSLMCHNCISKQCSEINCPDQCASVTLFIVSNAKNMTSVIKTCAIPQMCSSGSINLGELLMTSNVMCCNSTLCNKETLPVLIRL</sequence>
<name>A0AAE0QD43_9TELE</name>
<dbReference type="Proteomes" id="UP001274896">
    <property type="component" value="Unassembled WGS sequence"/>
</dbReference>
<proteinExistence type="predicted"/>
<organism evidence="2 3">
    <name type="scientific">Hemibagrus guttatus</name>
    <dbReference type="NCBI Taxonomy" id="175788"/>
    <lineage>
        <taxon>Eukaryota</taxon>
        <taxon>Metazoa</taxon>
        <taxon>Chordata</taxon>
        <taxon>Craniata</taxon>
        <taxon>Vertebrata</taxon>
        <taxon>Euteleostomi</taxon>
        <taxon>Actinopterygii</taxon>
        <taxon>Neopterygii</taxon>
        <taxon>Teleostei</taxon>
        <taxon>Ostariophysi</taxon>
        <taxon>Siluriformes</taxon>
        <taxon>Bagridae</taxon>
        <taxon>Hemibagrus</taxon>
    </lineage>
</organism>
<keyword evidence="3" id="KW-1185">Reference proteome</keyword>
<comment type="caution">
    <text evidence="2">The sequence shown here is derived from an EMBL/GenBank/DDBJ whole genome shotgun (WGS) entry which is preliminary data.</text>
</comment>
<evidence type="ECO:0000313" key="2">
    <source>
        <dbReference type="EMBL" id="KAK3518588.1"/>
    </source>
</evidence>
<dbReference type="EMBL" id="JAUCMX010000017">
    <property type="protein sequence ID" value="KAK3518588.1"/>
    <property type="molecule type" value="Genomic_DNA"/>
</dbReference>
<evidence type="ECO:0000313" key="3">
    <source>
        <dbReference type="Proteomes" id="UP001274896"/>
    </source>
</evidence>
<reference evidence="2" key="1">
    <citation type="submission" date="2023-06" db="EMBL/GenBank/DDBJ databases">
        <title>Male Hemibagrus guttatus genome.</title>
        <authorList>
            <person name="Bian C."/>
        </authorList>
    </citation>
    <scope>NUCLEOTIDE SEQUENCE</scope>
    <source>
        <strain evidence="2">Male_cb2023</strain>
        <tissue evidence="2">Muscle</tissue>
    </source>
</reference>